<dbReference type="GO" id="GO:0044781">
    <property type="term" value="P:bacterial-type flagellum organization"/>
    <property type="evidence" value="ECO:0007669"/>
    <property type="project" value="UniProtKB-KW"/>
</dbReference>
<dbReference type="InterPro" id="IPR003751">
    <property type="entry name" value="CsrA"/>
</dbReference>
<dbReference type="EMBL" id="DXDX01000180">
    <property type="protein sequence ID" value="HIY22197.1"/>
    <property type="molecule type" value="Genomic_DNA"/>
</dbReference>
<evidence type="ECO:0000313" key="3">
    <source>
        <dbReference type="EMBL" id="HIY22197.1"/>
    </source>
</evidence>
<dbReference type="SUPFAM" id="SSF117130">
    <property type="entry name" value="CsrA-like"/>
    <property type="match status" value="1"/>
</dbReference>
<reference evidence="3" key="1">
    <citation type="journal article" date="2021" name="PeerJ">
        <title>Extensive microbial diversity within the chicken gut microbiome revealed by metagenomics and culture.</title>
        <authorList>
            <person name="Gilroy R."/>
            <person name="Ravi A."/>
            <person name="Getino M."/>
            <person name="Pursley I."/>
            <person name="Horton D.L."/>
            <person name="Alikhan N.F."/>
            <person name="Baker D."/>
            <person name="Gharbi K."/>
            <person name="Hall N."/>
            <person name="Watson M."/>
            <person name="Adriaenssens E.M."/>
            <person name="Foster-Nyarko E."/>
            <person name="Jarju S."/>
            <person name="Secka A."/>
            <person name="Antonio M."/>
            <person name="Oren A."/>
            <person name="Chaudhuri R.R."/>
            <person name="La Ragione R."/>
            <person name="Hildebrand F."/>
            <person name="Pallen M.J."/>
        </authorList>
    </citation>
    <scope>NUCLEOTIDE SEQUENCE</scope>
    <source>
        <strain evidence="3">ChiBcec16_6824</strain>
    </source>
</reference>
<dbReference type="Pfam" id="PF02599">
    <property type="entry name" value="CsrA"/>
    <property type="match status" value="1"/>
</dbReference>
<protein>
    <submittedName>
        <fullName evidence="3">Carbon storage regulator</fullName>
    </submittedName>
</protein>
<evidence type="ECO:0000313" key="4">
    <source>
        <dbReference type="Proteomes" id="UP000823868"/>
    </source>
</evidence>
<gene>
    <name evidence="3" type="ORF">H9841_09910</name>
</gene>
<comment type="caution">
    <text evidence="3">The sequence shown here is derived from an EMBL/GenBank/DDBJ whole genome shotgun (WGS) entry which is preliminary data.</text>
</comment>
<dbReference type="GO" id="GO:0006109">
    <property type="term" value="P:regulation of carbohydrate metabolic process"/>
    <property type="evidence" value="ECO:0007669"/>
    <property type="project" value="InterPro"/>
</dbReference>
<dbReference type="GO" id="GO:0006402">
    <property type="term" value="P:mRNA catabolic process"/>
    <property type="evidence" value="ECO:0007669"/>
    <property type="project" value="InterPro"/>
</dbReference>
<keyword evidence="2" id="KW-1005">Bacterial flagellum biogenesis</keyword>
<keyword evidence="1" id="KW-0678">Repressor</keyword>
<evidence type="ECO:0000256" key="2">
    <source>
        <dbReference type="ARBA" id="ARBA00022795"/>
    </source>
</evidence>
<evidence type="ECO:0000256" key="1">
    <source>
        <dbReference type="ARBA" id="ARBA00022491"/>
    </source>
</evidence>
<sequence>MLKLSLLPEEYLTINGNIVVQLTRVAGGRAYVAIDAARDIPIVRGTVLEREGGKRPNCLEPPARKRIKPQRDLVFRWNDDRDRAVRKMQQVIDHLEQSGAADEAKVLRTQLNCLLPTPWEEELSTKN</sequence>
<proteinExistence type="predicted"/>
<reference evidence="3" key="2">
    <citation type="submission" date="2021-04" db="EMBL/GenBank/DDBJ databases">
        <authorList>
            <person name="Gilroy R."/>
        </authorList>
    </citation>
    <scope>NUCLEOTIDE SEQUENCE</scope>
    <source>
        <strain evidence="3">ChiBcec16_6824</strain>
    </source>
</reference>
<dbReference type="GO" id="GO:0003723">
    <property type="term" value="F:RNA binding"/>
    <property type="evidence" value="ECO:0007669"/>
    <property type="project" value="InterPro"/>
</dbReference>
<dbReference type="AlphaFoldDB" id="A0A9D1YAR7"/>
<accession>A0A9D1YAR7</accession>
<name>A0A9D1YAR7_9FIRM</name>
<dbReference type="Proteomes" id="UP000823868">
    <property type="component" value="Unassembled WGS sequence"/>
</dbReference>
<dbReference type="Gene3D" id="2.60.40.4380">
    <property type="entry name" value="Translational regulator CsrA"/>
    <property type="match status" value="1"/>
</dbReference>
<organism evidence="3 4">
    <name type="scientific">Candidatus Flavonifractor merdigallinarum</name>
    <dbReference type="NCBI Taxonomy" id="2838589"/>
    <lineage>
        <taxon>Bacteria</taxon>
        <taxon>Bacillati</taxon>
        <taxon>Bacillota</taxon>
        <taxon>Clostridia</taxon>
        <taxon>Eubacteriales</taxon>
        <taxon>Oscillospiraceae</taxon>
        <taxon>Flavonifractor</taxon>
    </lineage>
</organism>
<dbReference type="InterPro" id="IPR036107">
    <property type="entry name" value="CsrA_sf"/>
</dbReference>